<dbReference type="PANTHER" id="PTHR11920">
    <property type="entry name" value="GUANYLYL CYCLASE"/>
    <property type="match status" value="1"/>
</dbReference>
<feature type="region of interest" description="Disordered" evidence="8">
    <location>
        <begin position="427"/>
        <end position="447"/>
    </location>
</feature>
<keyword evidence="2 9" id="KW-0812">Transmembrane</keyword>
<evidence type="ECO:0000256" key="8">
    <source>
        <dbReference type="SAM" id="MobiDB-lite"/>
    </source>
</evidence>
<dbReference type="AlphaFoldDB" id="A0A250XEC4"/>
<keyword evidence="3" id="KW-0547">Nucleotide-binding</keyword>
<evidence type="ECO:0000256" key="9">
    <source>
        <dbReference type="SAM" id="Phobius"/>
    </source>
</evidence>
<evidence type="ECO:0000313" key="12">
    <source>
        <dbReference type="Proteomes" id="UP000232323"/>
    </source>
</evidence>
<evidence type="ECO:0000256" key="6">
    <source>
        <dbReference type="ARBA" id="ARBA00023239"/>
    </source>
</evidence>
<evidence type="ECO:0000313" key="11">
    <source>
        <dbReference type="EMBL" id="GAX81434.1"/>
    </source>
</evidence>
<dbReference type="CDD" id="cd07302">
    <property type="entry name" value="CHD"/>
    <property type="match status" value="1"/>
</dbReference>
<dbReference type="GO" id="GO:0001653">
    <property type="term" value="F:peptide receptor activity"/>
    <property type="evidence" value="ECO:0007669"/>
    <property type="project" value="TreeGrafter"/>
</dbReference>
<dbReference type="PROSITE" id="PS00452">
    <property type="entry name" value="GUANYLATE_CYCLASE_1"/>
    <property type="match status" value="1"/>
</dbReference>
<evidence type="ECO:0000256" key="4">
    <source>
        <dbReference type="ARBA" id="ARBA00022989"/>
    </source>
</evidence>
<evidence type="ECO:0000256" key="1">
    <source>
        <dbReference type="ARBA" id="ARBA00004370"/>
    </source>
</evidence>
<evidence type="ECO:0000256" key="7">
    <source>
        <dbReference type="RuleBase" id="RU000405"/>
    </source>
</evidence>
<dbReference type="InterPro" id="IPR029787">
    <property type="entry name" value="Nucleotide_cyclase"/>
</dbReference>
<dbReference type="GO" id="GO:0007168">
    <property type="term" value="P:receptor guanylyl cyclase signaling pathway"/>
    <property type="evidence" value="ECO:0007669"/>
    <property type="project" value="TreeGrafter"/>
</dbReference>
<dbReference type="Pfam" id="PF00211">
    <property type="entry name" value="Guanylate_cyc"/>
    <property type="match status" value="1"/>
</dbReference>
<gene>
    <name evidence="11" type="ORF">CEUSTIGMA_g8864.t1</name>
</gene>
<feature type="region of interest" description="Disordered" evidence="8">
    <location>
        <begin position="479"/>
        <end position="512"/>
    </location>
</feature>
<evidence type="ECO:0000256" key="3">
    <source>
        <dbReference type="ARBA" id="ARBA00022741"/>
    </source>
</evidence>
<organism evidence="11 12">
    <name type="scientific">Chlamydomonas eustigma</name>
    <dbReference type="NCBI Taxonomy" id="1157962"/>
    <lineage>
        <taxon>Eukaryota</taxon>
        <taxon>Viridiplantae</taxon>
        <taxon>Chlorophyta</taxon>
        <taxon>core chlorophytes</taxon>
        <taxon>Chlorophyceae</taxon>
        <taxon>CS clade</taxon>
        <taxon>Chlamydomonadales</taxon>
        <taxon>Chlamydomonadaceae</taxon>
        <taxon>Chlamydomonas</taxon>
    </lineage>
</organism>
<evidence type="ECO:0000256" key="5">
    <source>
        <dbReference type="ARBA" id="ARBA00023136"/>
    </source>
</evidence>
<feature type="compositionally biased region" description="Low complexity" evidence="8">
    <location>
        <begin position="435"/>
        <end position="447"/>
    </location>
</feature>
<dbReference type="PANTHER" id="PTHR11920:SF335">
    <property type="entry name" value="GUANYLATE CYCLASE"/>
    <property type="match status" value="1"/>
</dbReference>
<feature type="compositionally biased region" description="Gly residues" evidence="8">
    <location>
        <begin position="485"/>
        <end position="494"/>
    </location>
</feature>
<feature type="domain" description="Guanylate cyclase" evidence="10">
    <location>
        <begin position="534"/>
        <end position="666"/>
    </location>
</feature>
<dbReference type="GO" id="GO:0000166">
    <property type="term" value="F:nucleotide binding"/>
    <property type="evidence" value="ECO:0007669"/>
    <property type="project" value="UniProtKB-KW"/>
</dbReference>
<evidence type="ECO:0000259" key="10">
    <source>
        <dbReference type="PROSITE" id="PS50125"/>
    </source>
</evidence>
<dbReference type="GO" id="GO:0035556">
    <property type="term" value="P:intracellular signal transduction"/>
    <property type="evidence" value="ECO:0007669"/>
    <property type="project" value="InterPro"/>
</dbReference>
<dbReference type="Gene3D" id="3.30.70.1230">
    <property type="entry name" value="Nucleotide cyclase"/>
    <property type="match status" value="1"/>
</dbReference>
<dbReference type="Proteomes" id="UP000232323">
    <property type="component" value="Unassembled WGS sequence"/>
</dbReference>
<comment type="caution">
    <text evidence="11">The sequence shown here is derived from an EMBL/GenBank/DDBJ whole genome shotgun (WGS) entry which is preliminary data.</text>
</comment>
<keyword evidence="5 9" id="KW-0472">Membrane</keyword>
<dbReference type="InterPro" id="IPR001054">
    <property type="entry name" value="A/G_cyclase"/>
</dbReference>
<dbReference type="SMART" id="SM00044">
    <property type="entry name" value="CYCc"/>
    <property type="match status" value="1"/>
</dbReference>
<dbReference type="InterPro" id="IPR050401">
    <property type="entry name" value="Cyclic_nucleotide_synthase"/>
</dbReference>
<evidence type="ECO:0000256" key="2">
    <source>
        <dbReference type="ARBA" id="ARBA00022692"/>
    </source>
</evidence>
<comment type="similarity">
    <text evidence="7">Belongs to the adenylyl cyclase class-4/guanylyl cyclase family.</text>
</comment>
<sequence>MNTQDNHIHSLEFAWNHIYDFLGLGEVIMVTVGNTGSVLLASLAGAGATCAAFAAIWCLKYRLTSEQESDFALFFLAVATPVLLLAVRFNPLPTSDDSKANCVITFAFLLRLGSLLDLSPPYSMAQVILSYPIFTFLDFHRRCNRPLTYPETCSYFFQCNQNYMNITSTGPLLQACRADTVAHCCSASSFLHHMTTRGVFMLVVGVIAVLVPILISLKHRKEVKGESDERETTLNEERGNDEQDAAEYQLLPFEACGVHILAALGLRGPFREAEAMLSTAADYVSEFLLVSVVCFPIGFYYFGYSLLSRVMPKIFSIDAVTSDEWLLGLSVFFVLGRESCKVDMMPSIRIVQEQLKTSQEILQDVMPQHIIDLMVSQSPARMMRAAAATAASAGKDSLTRPPSSIMGGAVGDVQDVLEITADHDDGEDLDLVRRSGSTTSSVPGSVKSSITTVTQSVAGSLSRIRPLVGGGISTARCPAHAAAGGPAGVGGWGRGSSAPTQHSGSPLSSSTLGPAAGGGGVNKFSHAESHDCVTIFFSDIVGFSTWAHELPAAKVMDTLNDLYSRLDDILLIEMPSLYKVETIGDAYMVAANLVTFDAHHAATMVRFALRVQQEAAKVLRPDCSDGSTLQLRMGIHSGPAVSGVMGKVRRRFNVLGDTVNLASRCENSCPPGCIQLTEKAYQLANPDISNEVVFRDRGEVEVKEAGASIRMYLAISKQVILATRGLMAVGMEL</sequence>
<name>A0A250XEC4_9CHLO</name>
<keyword evidence="12" id="KW-1185">Reference proteome</keyword>
<dbReference type="InterPro" id="IPR018297">
    <property type="entry name" value="A/G_cyclase_CS"/>
</dbReference>
<dbReference type="OrthoDB" id="532905at2759"/>
<feature type="transmembrane region" description="Helical" evidence="9">
    <location>
        <begin position="287"/>
        <end position="307"/>
    </location>
</feature>
<protein>
    <recommendedName>
        <fullName evidence="10">Guanylate cyclase domain-containing protein</fullName>
    </recommendedName>
</protein>
<keyword evidence="4 9" id="KW-1133">Transmembrane helix</keyword>
<keyword evidence="6 7" id="KW-0456">Lyase</keyword>
<accession>A0A250XEC4</accession>
<dbReference type="PROSITE" id="PS50125">
    <property type="entry name" value="GUANYLATE_CYCLASE_2"/>
    <property type="match status" value="1"/>
</dbReference>
<proteinExistence type="inferred from homology"/>
<feature type="transmembrane region" description="Helical" evidence="9">
    <location>
        <begin position="198"/>
        <end position="217"/>
    </location>
</feature>
<dbReference type="SUPFAM" id="SSF55073">
    <property type="entry name" value="Nucleotide cyclase"/>
    <property type="match status" value="1"/>
</dbReference>
<dbReference type="GO" id="GO:0004383">
    <property type="term" value="F:guanylate cyclase activity"/>
    <property type="evidence" value="ECO:0007669"/>
    <property type="project" value="TreeGrafter"/>
</dbReference>
<dbReference type="EMBL" id="BEGY01000065">
    <property type="protein sequence ID" value="GAX81434.1"/>
    <property type="molecule type" value="Genomic_DNA"/>
</dbReference>
<reference evidence="11 12" key="1">
    <citation type="submission" date="2017-08" db="EMBL/GenBank/DDBJ databases">
        <title>Acidophilic green algal genome provides insights into adaptation to an acidic environment.</title>
        <authorList>
            <person name="Hirooka S."/>
            <person name="Hirose Y."/>
            <person name="Kanesaki Y."/>
            <person name="Higuchi S."/>
            <person name="Fujiwara T."/>
            <person name="Onuma R."/>
            <person name="Era A."/>
            <person name="Ohbayashi R."/>
            <person name="Uzuka A."/>
            <person name="Nozaki H."/>
            <person name="Yoshikawa H."/>
            <person name="Miyagishima S.Y."/>
        </authorList>
    </citation>
    <scope>NUCLEOTIDE SEQUENCE [LARGE SCALE GENOMIC DNA]</scope>
    <source>
        <strain evidence="11 12">NIES-2499</strain>
    </source>
</reference>
<feature type="transmembrane region" description="Helical" evidence="9">
    <location>
        <begin position="38"/>
        <end position="59"/>
    </location>
</feature>
<feature type="transmembrane region" description="Helical" evidence="9">
    <location>
        <begin position="71"/>
        <end position="89"/>
    </location>
</feature>
<comment type="subcellular location">
    <subcellularLocation>
        <location evidence="1">Membrane</location>
    </subcellularLocation>
</comment>
<feature type="compositionally biased region" description="Low complexity" evidence="8">
    <location>
        <begin position="495"/>
        <end position="512"/>
    </location>
</feature>
<dbReference type="GO" id="GO:0004016">
    <property type="term" value="F:adenylate cyclase activity"/>
    <property type="evidence" value="ECO:0007669"/>
    <property type="project" value="TreeGrafter"/>
</dbReference>
<dbReference type="GO" id="GO:0005886">
    <property type="term" value="C:plasma membrane"/>
    <property type="evidence" value="ECO:0007669"/>
    <property type="project" value="TreeGrafter"/>
</dbReference>